<gene>
    <name evidence="7" type="ORF">C1645_817196</name>
</gene>
<dbReference type="AlphaFoldDB" id="A0A397TFE1"/>
<dbReference type="PANTHER" id="PTHR44329:SF288">
    <property type="entry name" value="MITOGEN-ACTIVATED PROTEIN KINASE KINASE KINASE 20"/>
    <property type="match status" value="1"/>
</dbReference>
<keyword evidence="3 7" id="KW-0418">Kinase</keyword>
<evidence type="ECO:0000256" key="4">
    <source>
        <dbReference type="ARBA" id="ARBA00022840"/>
    </source>
</evidence>
<proteinExistence type="predicted"/>
<protein>
    <submittedName>
        <fullName evidence="7">Kinase-like domain-containing protein</fullName>
    </submittedName>
</protein>
<dbReference type="GO" id="GO:0005524">
    <property type="term" value="F:ATP binding"/>
    <property type="evidence" value="ECO:0007669"/>
    <property type="project" value="UniProtKB-KW"/>
</dbReference>
<feature type="domain" description="Protein kinase" evidence="6">
    <location>
        <begin position="313"/>
        <end position="570"/>
    </location>
</feature>
<dbReference type="GO" id="GO:0004674">
    <property type="term" value="F:protein serine/threonine kinase activity"/>
    <property type="evidence" value="ECO:0007669"/>
    <property type="project" value="TreeGrafter"/>
</dbReference>
<dbReference type="InterPro" id="IPR000719">
    <property type="entry name" value="Prot_kinase_dom"/>
</dbReference>
<dbReference type="InterPro" id="IPR011009">
    <property type="entry name" value="Kinase-like_dom_sf"/>
</dbReference>
<keyword evidence="2" id="KW-0547">Nucleotide-binding</keyword>
<reference evidence="7 8" key="1">
    <citation type="submission" date="2018-06" db="EMBL/GenBank/DDBJ databases">
        <title>Comparative genomics reveals the genomic features of Rhizophagus irregularis, R. cerebriforme, R. diaphanum and Gigaspora rosea, and their symbiotic lifestyle signature.</title>
        <authorList>
            <person name="Morin E."/>
            <person name="San Clemente H."/>
            <person name="Chen E.C.H."/>
            <person name="De La Providencia I."/>
            <person name="Hainaut M."/>
            <person name="Kuo A."/>
            <person name="Kohler A."/>
            <person name="Murat C."/>
            <person name="Tang N."/>
            <person name="Roy S."/>
            <person name="Loubradou J."/>
            <person name="Henrissat B."/>
            <person name="Grigoriev I.V."/>
            <person name="Corradi N."/>
            <person name="Roux C."/>
            <person name="Martin F.M."/>
        </authorList>
    </citation>
    <scope>NUCLEOTIDE SEQUENCE [LARGE SCALE GENOMIC DNA]</scope>
    <source>
        <strain evidence="7 8">DAOM 227022</strain>
    </source>
</reference>
<keyword evidence="8" id="KW-1185">Reference proteome</keyword>
<dbReference type="Pfam" id="PF07714">
    <property type="entry name" value="PK_Tyr_Ser-Thr"/>
    <property type="match status" value="1"/>
</dbReference>
<evidence type="ECO:0000259" key="6">
    <source>
        <dbReference type="PROSITE" id="PS50011"/>
    </source>
</evidence>
<keyword evidence="4" id="KW-0067">ATP-binding</keyword>
<dbReference type="STRING" id="658196.A0A397TFE1"/>
<feature type="region of interest" description="Disordered" evidence="5">
    <location>
        <begin position="692"/>
        <end position="712"/>
    </location>
</feature>
<dbReference type="Proteomes" id="UP000265703">
    <property type="component" value="Unassembled WGS sequence"/>
</dbReference>
<accession>A0A397TFE1</accession>
<dbReference type="Gene3D" id="1.10.510.10">
    <property type="entry name" value="Transferase(Phosphotransferase) domain 1"/>
    <property type="match status" value="1"/>
</dbReference>
<organism evidence="7 8">
    <name type="scientific">Glomus cerebriforme</name>
    <dbReference type="NCBI Taxonomy" id="658196"/>
    <lineage>
        <taxon>Eukaryota</taxon>
        <taxon>Fungi</taxon>
        <taxon>Fungi incertae sedis</taxon>
        <taxon>Mucoromycota</taxon>
        <taxon>Glomeromycotina</taxon>
        <taxon>Glomeromycetes</taxon>
        <taxon>Glomerales</taxon>
        <taxon>Glomeraceae</taxon>
        <taxon>Glomus</taxon>
    </lineage>
</organism>
<dbReference type="PRINTS" id="PR00109">
    <property type="entry name" value="TYRKINASE"/>
</dbReference>
<name>A0A397TFE1_9GLOM</name>
<sequence length="712" mass="82170">MELTKANENYFDPTPKLKSSPIPINFIPFNKNDYCFYCKNKYTTTWARQKYCENCLSQYINNIDGDNTYLAVLIGTRQSGSCQEHAKIRNKMLTTCNIKEWCKNCSLILCFNQTFAGYMHDYSYYSYEYTPKENCTLCGKIIYQTIPTKVKEFRLCSDCYLISSGWIDSLNEKPIPVLYLPWWDNSDQCLVCNKYLDFISECQKWCTRCCNIVYSGCRYCLTTNIIFGLSDQSQCRKCKRILVISIDIKNITSGNSDIDALIRDTRFKIKNDHKIINDISSIDITNPLNVYNFIRSNYTPSYALMEWISYSKITNLKKLAEGGFSIIYEAYWSGEHKNIAVKQLKSSEKISKEFLNELKSYNKCCTEFGHVIQCYGITKDPNTDEYMLIMDYARKGNLHDYLQKNFININWRTKIDILRQISNGLGNIHNANFIHRDLHSGNILIGVIGSYSREYRIGDMGLSQPASETSSNNEIYGVIPYVAPEIFNGAKFSKASDVYSLGMIMWECTTGCKPFADVEHDIELIYNIMDGKRPEITKDTPECFVNLMKRCWEFDPTKRPSINEVVDAFFNWDWCKANAVQFKQAEKKRLELIQLKLLGPNFTVKHPGAIFTSRSLRSFISKASSVNSTSSFSFNEYISKEYDLDINKLQRSLTNISSTIESSNIQHPGAIYTSRSLNALISTVNVSRKHKIEELNNKTQDSDKRNKTDKNQ</sequence>
<evidence type="ECO:0000256" key="5">
    <source>
        <dbReference type="SAM" id="MobiDB-lite"/>
    </source>
</evidence>
<evidence type="ECO:0000256" key="2">
    <source>
        <dbReference type="ARBA" id="ARBA00022741"/>
    </source>
</evidence>
<evidence type="ECO:0000256" key="3">
    <source>
        <dbReference type="ARBA" id="ARBA00022777"/>
    </source>
</evidence>
<dbReference type="PANTHER" id="PTHR44329">
    <property type="entry name" value="SERINE/THREONINE-PROTEIN KINASE TNNI3K-RELATED"/>
    <property type="match status" value="1"/>
</dbReference>
<keyword evidence="1" id="KW-0808">Transferase</keyword>
<dbReference type="SUPFAM" id="SSF56112">
    <property type="entry name" value="Protein kinase-like (PK-like)"/>
    <property type="match status" value="1"/>
</dbReference>
<dbReference type="OrthoDB" id="5987198at2759"/>
<dbReference type="InterPro" id="IPR051681">
    <property type="entry name" value="Ser/Thr_Kinases-Pseudokinases"/>
</dbReference>
<evidence type="ECO:0000313" key="7">
    <source>
        <dbReference type="EMBL" id="RIA95077.1"/>
    </source>
</evidence>
<comment type="caution">
    <text evidence="7">The sequence shown here is derived from an EMBL/GenBank/DDBJ whole genome shotgun (WGS) entry which is preliminary data.</text>
</comment>
<dbReference type="PROSITE" id="PS50011">
    <property type="entry name" value="PROTEIN_KINASE_DOM"/>
    <property type="match status" value="1"/>
</dbReference>
<evidence type="ECO:0000313" key="8">
    <source>
        <dbReference type="Proteomes" id="UP000265703"/>
    </source>
</evidence>
<dbReference type="InterPro" id="IPR001245">
    <property type="entry name" value="Ser-Thr/Tyr_kinase_cat_dom"/>
</dbReference>
<evidence type="ECO:0000256" key="1">
    <source>
        <dbReference type="ARBA" id="ARBA00022679"/>
    </source>
</evidence>
<dbReference type="EMBL" id="QKYT01000068">
    <property type="protein sequence ID" value="RIA95077.1"/>
    <property type="molecule type" value="Genomic_DNA"/>
</dbReference>